<evidence type="ECO:0000259" key="8">
    <source>
        <dbReference type="Pfam" id="PF00482"/>
    </source>
</evidence>
<gene>
    <name evidence="9" type="ORF">LY60_03641</name>
</gene>
<proteinExistence type="inferred from homology"/>
<evidence type="ECO:0000256" key="6">
    <source>
        <dbReference type="ARBA" id="ARBA00023136"/>
    </source>
</evidence>
<name>A0A562IZT5_9FIRM</name>
<keyword evidence="10" id="KW-1185">Reference proteome</keyword>
<evidence type="ECO:0000256" key="7">
    <source>
        <dbReference type="SAM" id="Phobius"/>
    </source>
</evidence>
<dbReference type="Proteomes" id="UP000315343">
    <property type="component" value="Unassembled WGS sequence"/>
</dbReference>
<feature type="transmembrane region" description="Helical" evidence="7">
    <location>
        <begin position="116"/>
        <end position="138"/>
    </location>
</feature>
<dbReference type="GO" id="GO:0005886">
    <property type="term" value="C:plasma membrane"/>
    <property type="evidence" value="ECO:0007669"/>
    <property type="project" value="UniProtKB-SubCell"/>
</dbReference>
<evidence type="ECO:0000256" key="1">
    <source>
        <dbReference type="ARBA" id="ARBA00004651"/>
    </source>
</evidence>
<comment type="similarity">
    <text evidence="2">Belongs to the GSP F family.</text>
</comment>
<accession>A0A562IZT5</accession>
<dbReference type="PRINTS" id="PR00812">
    <property type="entry name" value="BCTERIALGSPF"/>
</dbReference>
<dbReference type="AlphaFoldDB" id="A0A562IZT5"/>
<dbReference type="InterPro" id="IPR018076">
    <property type="entry name" value="T2SS_GspF_dom"/>
</dbReference>
<evidence type="ECO:0000256" key="5">
    <source>
        <dbReference type="ARBA" id="ARBA00022989"/>
    </source>
</evidence>
<keyword evidence="6 7" id="KW-0472">Membrane</keyword>
<evidence type="ECO:0000256" key="3">
    <source>
        <dbReference type="ARBA" id="ARBA00022475"/>
    </source>
</evidence>
<organism evidence="9 10">
    <name type="scientific">Sedimentibacter saalensis</name>
    <dbReference type="NCBI Taxonomy" id="130788"/>
    <lineage>
        <taxon>Bacteria</taxon>
        <taxon>Bacillati</taxon>
        <taxon>Bacillota</taxon>
        <taxon>Tissierellia</taxon>
        <taxon>Sedimentibacter</taxon>
    </lineage>
</organism>
<sequence length="352" mass="39069">MKNKEKKQLTSSELSFFCMQVAMVLKSGMLISDGIEWMYNDIEESNVKNALGVVLDELSNKVPLYKAMENSEYFPTYIISMSQIGSVTGRLEDVMTSLSEYYDREDFIKAKIRNSVFYPSMLFVMMSFVIILLVTKIFPIFEGMIKELGGELPGESSALISFSTGIMAGKFTMAATIAVLMLIAAIFVLTKTKNGKKSFNKFLSSFGPTKSIMKKVTAYRFASSMSLLLSSGMNIDSSMDILLDVTEEPELKSKIEECKTSMNSGENFLDSLSDLSMFSSMHIQMLNMGQRTGEMDIVMKKLTNIYENEADQAISNSVALIEPVLVGILCVVIGFILISVMLPLMNIMSSIG</sequence>
<feature type="domain" description="Type II secretion system protein GspF" evidence="8">
    <location>
        <begin position="221"/>
        <end position="343"/>
    </location>
</feature>
<comment type="caution">
    <text evidence="9">The sequence shown here is derived from an EMBL/GenBank/DDBJ whole genome shotgun (WGS) entry which is preliminary data.</text>
</comment>
<dbReference type="PANTHER" id="PTHR30012">
    <property type="entry name" value="GENERAL SECRETION PATHWAY PROTEIN"/>
    <property type="match status" value="1"/>
</dbReference>
<dbReference type="InterPro" id="IPR003004">
    <property type="entry name" value="GspF/PilC"/>
</dbReference>
<evidence type="ECO:0000313" key="10">
    <source>
        <dbReference type="Proteomes" id="UP000315343"/>
    </source>
</evidence>
<keyword evidence="4 7" id="KW-0812">Transmembrane</keyword>
<dbReference type="InterPro" id="IPR042094">
    <property type="entry name" value="T2SS_GspF_sf"/>
</dbReference>
<feature type="transmembrane region" description="Helical" evidence="7">
    <location>
        <begin position="158"/>
        <end position="189"/>
    </location>
</feature>
<dbReference type="EMBL" id="VLKH01000019">
    <property type="protein sequence ID" value="TWH76383.1"/>
    <property type="molecule type" value="Genomic_DNA"/>
</dbReference>
<dbReference type="OrthoDB" id="1733538at2"/>
<keyword evidence="3" id="KW-1003">Cell membrane</keyword>
<evidence type="ECO:0000256" key="4">
    <source>
        <dbReference type="ARBA" id="ARBA00022692"/>
    </source>
</evidence>
<protein>
    <submittedName>
        <fullName evidence="9">Type IV pilus assembly protein PilC</fullName>
    </submittedName>
</protein>
<dbReference type="Gene3D" id="1.20.81.30">
    <property type="entry name" value="Type II secretion system (T2SS), domain F"/>
    <property type="match status" value="2"/>
</dbReference>
<evidence type="ECO:0000256" key="2">
    <source>
        <dbReference type="ARBA" id="ARBA00005745"/>
    </source>
</evidence>
<evidence type="ECO:0000313" key="9">
    <source>
        <dbReference type="EMBL" id="TWH76383.1"/>
    </source>
</evidence>
<comment type="subcellular location">
    <subcellularLocation>
        <location evidence="1">Cell membrane</location>
        <topology evidence="1">Multi-pass membrane protein</topology>
    </subcellularLocation>
</comment>
<feature type="domain" description="Type II secretion system protein GspF" evidence="8">
    <location>
        <begin position="17"/>
        <end position="139"/>
    </location>
</feature>
<dbReference type="PANTHER" id="PTHR30012:SF0">
    <property type="entry name" value="TYPE II SECRETION SYSTEM PROTEIN F-RELATED"/>
    <property type="match status" value="1"/>
</dbReference>
<dbReference type="RefSeq" id="WP_145087075.1">
    <property type="nucleotide sequence ID" value="NZ_DAMBUX010000005.1"/>
</dbReference>
<reference evidence="9 10" key="1">
    <citation type="submission" date="2019-07" db="EMBL/GenBank/DDBJ databases">
        <title>Genomic Encyclopedia of Type Strains, Phase I: the one thousand microbial genomes (KMG-I) project.</title>
        <authorList>
            <person name="Kyrpides N."/>
        </authorList>
    </citation>
    <scope>NUCLEOTIDE SEQUENCE [LARGE SCALE GENOMIC DNA]</scope>
    <source>
        <strain evidence="9 10">DSM 13558</strain>
    </source>
</reference>
<dbReference type="Pfam" id="PF00482">
    <property type="entry name" value="T2SSF"/>
    <property type="match status" value="2"/>
</dbReference>
<feature type="transmembrane region" description="Helical" evidence="7">
    <location>
        <begin position="324"/>
        <end position="345"/>
    </location>
</feature>
<keyword evidence="5 7" id="KW-1133">Transmembrane helix</keyword>